<evidence type="ECO:0000313" key="10">
    <source>
        <dbReference type="EMBL" id="NDV33345.1"/>
    </source>
</evidence>
<dbReference type="InterPro" id="IPR042529">
    <property type="entry name" value="IF_2B-like_C"/>
</dbReference>
<evidence type="ECO:0000256" key="8">
    <source>
        <dbReference type="ARBA" id="ARBA00046432"/>
    </source>
</evidence>
<dbReference type="GO" id="GO:0005851">
    <property type="term" value="C:eukaryotic translation initiation factor 2B complex"/>
    <property type="evidence" value="ECO:0007669"/>
    <property type="project" value="TreeGrafter"/>
</dbReference>
<keyword evidence="5" id="KW-0648">Protein biosynthesis</keyword>
<keyword evidence="4" id="KW-0396">Initiation factor</keyword>
<evidence type="ECO:0000256" key="6">
    <source>
        <dbReference type="ARBA" id="ARBA00044122"/>
    </source>
</evidence>
<comment type="similarity">
    <text evidence="2 9">Belongs to the eIF-2B alpha/beta/delta subunits family.</text>
</comment>
<dbReference type="SUPFAM" id="SSF100950">
    <property type="entry name" value="NagB/RpiA/CoA transferase-like"/>
    <property type="match status" value="1"/>
</dbReference>
<dbReference type="EMBL" id="GIBP01004376">
    <property type="protein sequence ID" value="NDV33345.1"/>
    <property type="molecule type" value="Transcribed_RNA"/>
</dbReference>
<dbReference type="InterPro" id="IPR000649">
    <property type="entry name" value="IF-2B-related"/>
</dbReference>
<keyword evidence="3" id="KW-0963">Cytoplasm</keyword>
<protein>
    <recommendedName>
        <fullName evidence="6">Translation initiation factor eIF2B subunit beta</fullName>
    </recommendedName>
    <alternativeName>
        <fullName evidence="7">eIF2B GDP-GTP exchange factor subunit beta</fullName>
    </alternativeName>
</protein>
<dbReference type="Pfam" id="PF01008">
    <property type="entry name" value="IF-2B"/>
    <property type="match status" value="1"/>
</dbReference>
<sequence>MDKIARELVRKLKRGKVVGSYPCAQATAELLYTAVSTTRWKNAKDLIEEIKFLGDLLTDAKPEELVIGNILKRVLFIVRDEYSNLKEMATEEQKQKRPGGGIVDILEERQEETYDQNHASLKTNILEGITELMDEIKTSYENVSEQAIDHIHANEVIMTFGLSRTVEAFLKEAFGKGKKRNFQCIVAEAAPGCGGREMAKILAEEGIETTLIPDSAIYAMMARVNKVIVGTHSVMANGGLLALAGTNLLAQAAHYHSVPVMICTALYKLCPIYPADHDLELRSPSEIIPFEEVAGPMADVTVINPAWDYVPPELVSLYITNSGGHNPTYIYRLLSEFYHPDDNE</sequence>
<evidence type="ECO:0000256" key="3">
    <source>
        <dbReference type="ARBA" id="ARBA00022490"/>
    </source>
</evidence>
<comment type="subcellular location">
    <subcellularLocation>
        <location evidence="1">Cytoplasm</location>
        <location evidence="1">Cytosol</location>
    </subcellularLocation>
</comment>
<evidence type="ECO:0000256" key="1">
    <source>
        <dbReference type="ARBA" id="ARBA00004514"/>
    </source>
</evidence>
<dbReference type="PANTHER" id="PTHR45859:SF1">
    <property type="entry name" value="TRANSLATION INITIATION FACTOR EIF-2B SUBUNIT BETA"/>
    <property type="match status" value="1"/>
</dbReference>
<evidence type="ECO:0000256" key="4">
    <source>
        <dbReference type="ARBA" id="ARBA00022540"/>
    </source>
</evidence>
<evidence type="ECO:0000256" key="9">
    <source>
        <dbReference type="RuleBase" id="RU003814"/>
    </source>
</evidence>
<evidence type="ECO:0000256" key="2">
    <source>
        <dbReference type="ARBA" id="ARBA00007251"/>
    </source>
</evidence>
<evidence type="ECO:0000256" key="5">
    <source>
        <dbReference type="ARBA" id="ARBA00022917"/>
    </source>
</evidence>
<accession>A0A6B2L8X3</accession>
<name>A0A6B2L8X3_9EUKA</name>
<organism evidence="10">
    <name type="scientific">Arcella intermedia</name>
    <dbReference type="NCBI Taxonomy" id="1963864"/>
    <lineage>
        <taxon>Eukaryota</taxon>
        <taxon>Amoebozoa</taxon>
        <taxon>Tubulinea</taxon>
        <taxon>Elardia</taxon>
        <taxon>Arcellinida</taxon>
        <taxon>Sphaerothecina</taxon>
        <taxon>Arcellidae</taxon>
        <taxon>Arcella</taxon>
    </lineage>
</organism>
<evidence type="ECO:0000256" key="7">
    <source>
        <dbReference type="ARBA" id="ARBA00044228"/>
    </source>
</evidence>
<dbReference type="InterPro" id="IPR051855">
    <property type="entry name" value="eIF2B_beta_subunit"/>
</dbReference>
<dbReference type="PANTHER" id="PTHR45859">
    <property type="entry name" value="TRANSLATION INITIATION FACTOR EIF-2B SUBUNIT BETA"/>
    <property type="match status" value="1"/>
</dbReference>
<dbReference type="Gene3D" id="3.40.50.10470">
    <property type="entry name" value="Translation initiation factor eif-2b, domain 2"/>
    <property type="match status" value="1"/>
</dbReference>
<dbReference type="GO" id="GO:0005085">
    <property type="term" value="F:guanyl-nucleotide exchange factor activity"/>
    <property type="evidence" value="ECO:0007669"/>
    <property type="project" value="TreeGrafter"/>
</dbReference>
<dbReference type="InterPro" id="IPR037171">
    <property type="entry name" value="NagB/RpiA_transferase-like"/>
</dbReference>
<dbReference type="GO" id="GO:0005829">
    <property type="term" value="C:cytosol"/>
    <property type="evidence" value="ECO:0007669"/>
    <property type="project" value="UniProtKB-SubCell"/>
</dbReference>
<dbReference type="AlphaFoldDB" id="A0A6B2L8X3"/>
<dbReference type="GO" id="GO:0003743">
    <property type="term" value="F:translation initiation factor activity"/>
    <property type="evidence" value="ECO:0007669"/>
    <property type="project" value="UniProtKB-KW"/>
</dbReference>
<proteinExistence type="inferred from homology"/>
<comment type="subunit">
    <text evidence="8">Component of the translation initiation factor 2B (eIF2B) complex which is a heterodecamer of two sets of five different subunits: alpha, beta, gamma, delta and epsilon. Subunits alpha, beta and delta comprise a regulatory subcomplex and subunits epsilon and gamma comprise a catalytic subcomplex. Within the complex, the hexameric regulatory complex resides at the center, with the two heterodimeric catalytic subcomplexes bound on opposite sides.</text>
</comment>
<reference evidence="10" key="1">
    <citation type="journal article" date="2020" name="J. Eukaryot. Microbiol.">
        <title>De novo Sequencing, Assembly and Annotation of the Transcriptome for the Free-Living Testate Amoeba Arcella intermedia.</title>
        <authorList>
            <person name="Ribeiro G.M."/>
            <person name="Porfirio-Sousa A.L."/>
            <person name="Maurer-Alcala X.X."/>
            <person name="Katz L.A."/>
            <person name="Lahr D.J.G."/>
        </authorList>
    </citation>
    <scope>NUCLEOTIDE SEQUENCE</scope>
</reference>